<dbReference type="RefSeq" id="WP_157321412.1">
    <property type="nucleotide sequence ID" value="NZ_BMFX01000006.1"/>
</dbReference>
<comment type="caution">
    <text evidence="2">The sequence shown here is derived from an EMBL/GenBank/DDBJ whole genome shotgun (WGS) entry which is preliminary data.</text>
</comment>
<reference evidence="2 3" key="1">
    <citation type="submission" date="2019-12" db="EMBL/GenBank/DDBJ databases">
        <title>Nesterenkonia muleiensis sp. nov., a novel actinobacterium isolated from sap of Populus euphratica.</title>
        <authorList>
            <person name="Wang R."/>
        </authorList>
    </citation>
    <scope>NUCLEOTIDE SEQUENCE [LARGE SCALE GENOMIC DNA]</scope>
    <source>
        <strain evidence="2 3">F10</strain>
    </source>
</reference>
<keyword evidence="3" id="KW-1185">Reference proteome</keyword>
<evidence type="ECO:0000256" key="1">
    <source>
        <dbReference type="SAM" id="SignalP"/>
    </source>
</evidence>
<proteinExistence type="predicted"/>
<feature type="chain" id="PRO_5038875192" evidence="1">
    <location>
        <begin position="34"/>
        <end position="203"/>
    </location>
</feature>
<sequence length="203" mass="22780">MSRHRNLAGTAVVAGTLASAGLAVLLSSAPVLTDAQWVDSQSATVHLEYQAPSPGPTDPGSLLEEWTPEYIEQRLDQLLEHLDEETLIETVNQYEDAQRIAELEELAGLVPETAPGTDVEPVLPPHSQNHTPGMVFCYRFEVRNENSSQELWWEATFDTTQPPFWGWEPYGTDGQPNYHYGYNSDHYGLVGDRLGQRRIRTRC</sequence>
<protein>
    <submittedName>
        <fullName evidence="2">Uncharacterized protein</fullName>
    </submittedName>
</protein>
<accession>A0A7K1UG72</accession>
<gene>
    <name evidence="2" type="ORF">GNZ21_03640</name>
</gene>
<feature type="signal peptide" evidence="1">
    <location>
        <begin position="1"/>
        <end position="33"/>
    </location>
</feature>
<dbReference type="Proteomes" id="UP000460157">
    <property type="component" value="Unassembled WGS sequence"/>
</dbReference>
<name>A0A7K1UG72_9MICC</name>
<evidence type="ECO:0000313" key="3">
    <source>
        <dbReference type="Proteomes" id="UP000460157"/>
    </source>
</evidence>
<dbReference type="EMBL" id="WRPM01000024">
    <property type="protein sequence ID" value="MVT25463.1"/>
    <property type="molecule type" value="Genomic_DNA"/>
</dbReference>
<organism evidence="2 3">
    <name type="scientific">Nesterenkonia alkaliphila</name>
    <dbReference type="NCBI Taxonomy" id="1463631"/>
    <lineage>
        <taxon>Bacteria</taxon>
        <taxon>Bacillati</taxon>
        <taxon>Actinomycetota</taxon>
        <taxon>Actinomycetes</taxon>
        <taxon>Micrococcales</taxon>
        <taxon>Micrococcaceae</taxon>
        <taxon>Nesterenkonia</taxon>
    </lineage>
</organism>
<keyword evidence="1" id="KW-0732">Signal</keyword>
<evidence type="ECO:0000313" key="2">
    <source>
        <dbReference type="EMBL" id="MVT25463.1"/>
    </source>
</evidence>
<dbReference type="AlphaFoldDB" id="A0A7K1UG72"/>
<dbReference type="OrthoDB" id="5003193at2"/>